<dbReference type="GO" id="GO:0004386">
    <property type="term" value="F:helicase activity"/>
    <property type="evidence" value="ECO:0007669"/>
    <property type="project" value="UniProtKB-KW"/>
</dbReference>
<dbReference type="PANTHER" id="PTHR47961:SF6">
    <property type="entry name" value="DNA-DIRECTED DNA POLYMERASE"/>
    <property type="match status" value="1"/>
</dbReference>
<dbReference type="AlphaFoldDB" id="A0A0F9QZA1"/>
<dbReference type="InterPro" id="IPR027417">
    <property type="entry name" value="P-loop_NTPase"/>
</dbReference>
<keyword evidence="4" id="KW-0067">ATP-binding</keyword>
<dbReference type="SUPFAM" id="SSF52540">
    <property type="entry name" value="P-loop containing nucleoside triphosphate hydrolases"/>
    <property type="match status" value="1"/>
</dbReference>
<proteinExistence type="predicted"/>
<feature type="domain" description="Helicase C-terminal" evidence="5">
    <location>
        <begin position="80"/>
        <end position="263"/>
    </location>
</feature>
<keyword evidence="1" id="KW-0547">Nucleotide-binding</keyword>
<dbReference type="GO" id="GO:0005524">
    <property type="term" value="F:ATP binding"/>
    <property type="evidence" value="ECO:0007669"/>
    <property type="project" value="UniProtKB-KW"/>
</dbReference>
<evidence type="ECO:0000259" key="5">
    <source>
        <dbReference type="PROSITE" id="PS51194"/>
    </source>
</evidence>
<evidence type="ECO:0000313" key="6">
    <source>
        <dbReference type="EMBL" id="KKN10493.1"/>
    </source>
</evidence>
<keyword evidence="3" id="KW-0347">Helicase</keyword>
<dbReference type="GO" id="GO:0016787">
    <property type="term" value="F:hydrolase activity"/>
    <property type="evidence" value="ECO:0007669"/>
    <property type="project" value="UniProtKB-KW"/>
</dbReference>
<dbReference type="InterPro" id="IPR001650">
    <property type="entry name" value="Helicase_C-like"/>
</dbReference>
<keyword evidence="2" id="KW-0378">Hydrolase</keyword>
<feature type="non-terminal residue" evidence="6">
    <location>
        <position position="1"/>
    </location>
</feature>
<dbReference type="Gene3D" id="3.40.50.300">
    <property type="entry name" value="P-loop containing nucleotide triphosphate hydrolases"/>
    <property type="match status" value="3"/>
</dbReference>
<evidence type="ECO:0000256" key="3">
    <source>
        <dbReference type="ARBA" id="ARBA00022806"/>
    </source>
</evidence>
<dbReference type="PANTHER" id="PTHR47961">
    <property type="entry name" value="DNA POLYMERASE THETA, PUTATIVE (AFU_ORTHOLOGUE AFUA_1G05260)-RELATED"/>
    <property type="match status" value="1"/>
</dbReference>
<accession>A0A0F9QZA1</accession>
<comment type="caution">
    <text evidence="6">The sequence shown here is derived from an EMBL/GenBank/DDBJ whole genome shotgun (WGS) entry which is preliminary data.</text>
</comment>
<dbReference type="InterPro" id="IPR050474">
    <property type="entry name" value="Hel308_SKI2-like"/>
</dbReference>
<protein>
    <recommendedName>
        <fullName evidence="5">Helicase C-terminal domain-containing protein</fullName>
    </recommendedName>
</protein>
<organism evidence="6">
    <name type="scientific">marine sediment metagenome</name>
    <dbReference type="NCBI Taxonomy" id="412755"/>
    <lineage>
        <taxon>unclassified sequences</taxon>
        <taxon>metagenomes</taxon>
        <taxon>ecological metagenomes</taxon>
    </lineage>
</organism>
<reference evidence="6" key="1">
    <citation type="journal article" date="2015" name="Nature">
        <title>Complex archaea that bridge the gap between prokaryotes and eukaryotes.</title>
        <authorList>
            <person name="Spang A."/>
            <person name="Saw J.H."/>
            <person name="Jorgensen S.L."/>
            <person name="Zaremba-Niedzwiedzka K."/>
            <person name="Martijn J."/>
            <person name="Lind A.E."/>
            <person name="van Eijk R."/>
            <person name="Schleper C."/>
            <person name="Guy L."/>
            <person name="Ettema T.J."/>
        </authorList>
    </citation>
    <scope>NUCLEOTIDE SEQUENCE</scope>
</reference>
<sequence length="522" mass="61064">IHSESRGVELESLIVKIKQHTSMSVMGMSATASNYEMIADFLEGGYVYVPPEERPVKQNIEIMYYTSEFHQASITERNHMLRPIFNDLIRRDKQALIFCSSRNRCEQLARKFAGMNQMDPIELAKRSNYTWHHAGVQVYQKKEIEKMFLEEKVRFIFCTPTLAMGVNLPAYCAVIYDTCRYSGLRSEDVLIESIEVEQMYGRAGRPQFGEKECEIYILARIKDKPYVLQESYITSKMLKYLKKVFNNWITSGISLPVEIKECLKKTFLSRQHDFGILRKEGTKALRYLLTNGFVNKIEDEFIPTFMGRMTALFRIKPETALHFKRMEYEYHKRSFSDLELTATLLNTDEFLDLIRVDERDAQLIDLCSRAFLQENIPHDLYDERILKAIPMIFTDYFNKKYNVRIVLYRTDQGTLGKIMERLLSSAEVIIYDKDLKKRISYLKVMIQNRTLNRDVAILKSAKGLGDVRLNRLFSANIKSPELFLRKTDAELMRIMKVSKMVLDNIKVSLKQSIKDNIVKKEV</sequence>
<evidence type="ECO:0000256" key="2">
    <source>
        <dbReference type="ARBA" id="ARBA00022801"/>
    </source>
</evidence>
<evidence type="ECO:0000256" key="1">
    <source>
        <dbReference type="ARBA" id="ARBA00022741"/>
    </source>
</evidence>
<gene>
    <name evidence="6" type="ORF">LCGC14_1036150</name>
</gene>
<name>A0A0F9QZA1_9ZZZZ</name>
<dbReference type="Gene3D" id="1.10.3380.30">
    <property type="match status" value="1"/>
</dbReference>
<dbReference type="PROSITE" id="PS51194">
    <property type="entry name" value="HELICASE_CTER"/>
    <property type="match status" value="1"/>
</dbReference>
<evidence type="ECO:0000256" key="4">
    <source>
        <dbReference type="ARBA" id="ARBA00022840"/>
    </source>
</evidence>
<dbReference type="SMART" id="SM00490">
    <property type="entry name" value="HELICc"/>
    <property type="match status" value="1"/>
</dbReference>
<dbReference type="EMBL" id="LAZR01004240">
    <property type="protein sequence ID" value="KKN10493.1"/>
    <property type="molecule type" value="Genomic_DNA"/>
</dbReference>
<dbReference type="Pfam" id="PF00271">
    <property type="entry name" value="Helicase_C"/>
    <property type="match status" value="1"/>
</dbReference>